<dbReference type="RefSeq" id="WP_272438204.1">
    <property type="nucleotide sequence ID" value="NZ_JAMQKB010000054.1"/>
</dbReference>
<dbReference type="EMBL" id="JAMQKB010000054">
    <property type="protein sequence ID" value="MDC3426376.1"/>
    <property type="molecule type" value="Genomic_DNA"/>
</dbReference>
<organism evidence="1 2">
    <name type="scientific">Terrihalobacillus insolitus</name>
    <dbReference type="NCBI Taxonomy" id="2950438"/>
    <lineage>
        <taxon>Bacteria</taxon>
        <taxon>Bacillati</taxon>
        <taxon>Bacillota</taxon>
        <taxon>Bacilli</taxon>
        <taxon>Bacillales</taxon>
        <taxon>Bacillaceae</taxon>
        <taxon>Terrihalobacillus</taxon>
    </lineage>
</organism>
<evidence type="ECO:0000313" key="1">
    <source>
        <dbReference type="EMBL" id="MDC3426376.1"/>
    </source>
</evidence>
<accession>A0A9X3WY25</accession>
<dbReference type="SUPFAM" id="SSF64153">
    <property type="entry name" value="YjeF N-terminal domain-like"/>
    <property type="match status" value="1"/>
</dbReference>
<protein>
    <submittedName>
        <fullName evidence="1">Uncharacterized protein</fullName>
    </submittedName>
</protein>
<reference evidence="1" key="1">
    <citation type="submission" date="2022-06" db="EMBL/GenBank/DDBJ databases">
        <title>Aquibacillus sp. a new bacterium isolated from soil saline samples.</title>
        <authorList>
            <person name="Galisteo C."/>
            <person name="De La Haba R."/>
            <person name="Sanchez-Porro C."/>
            <person name="Ventosa A."/>
        </authorList>
    </citation>
    <scope>NUCLEOTIDE SEQUENCE</scope>
    <source>
        <strain evidence="1">3ASR75-11</strain>
    </source>
</reference>
<proteinExistence type="predicted"/>
<sequence length="49" mass="5754">MLLEADIIDAMLGIGITGQLRESYRSVIETIKPILPQRKSRKRIHCWRF</sequence>
<comment type="caution">
    <text evidence="1">The sequence shown here is derived from an EMBL/GenBank/DDBJ whole genome shotgun (WGS) entry which is preliminary data.</text>
</comment>
<keyword evidence="2" id="KW-1185">Reference proteome</keyword>
<evidence type="ECO:0000313" key="2">
    <source>
        <dbReference type="Proteomes" id="UP001145050"/>
    </source>
</evidence>
<name>A0A9X3WY25_9BACI</name>
<dbReference type="InterPro" id="IPR036652">
    <property type="entry name" value="YjeF_N_dom_sf"/>
</dbReference>
<dbReference type="Gene3D" id="3.40.50.10260">
    <property type="entry name" value="YjeF N-terminal domain"/>
    <property type="match status" value="1"/>
</dbReference>
<gene>
    <name evidence="1" type="ORF">NC797_18165</name>
</gene>
<dbReference type="AlphaFoldDB" id="A0A9X3WY25"/>
<dbReference type="Proteomes" id="UP001145050">
    <property type="component" value="Unassembled WGS sequence"/>
</dbReference>